<dbReference type="InterPro" id="IPR009056">
    <property type="entry name" value="Cyt_c-like_dom"/>
</dbReference>
<dbReference type="OrthoDB" id="5925at2759"/>
<feature type="binding site" description="covalent" evidence="14">
    <location>
        <position position="192"/>
    </location>
    <ligand>
        <name>heme c</name>
        <dbReference type="ChEBI" id="CHEBI:61717"/>
    </ligand>
</feature>
<keyword evidence="6" id="KW-0812">Transmembrane</keyword>
<dbReference type="GO" id="GO:0005743">
    <property type="term" value="C:mitochondrial inner membrane"/>
    <property type="evidence" value="ECO:0007669"/>
    <property type="project" value="UniProtKB-SubCell"/>
</dbReference>
<keyword evidence="11 14" id="KW-0408">Iron</keyword>
<evidence type="ECO:0000259" key="15">
    <source>
        <dbReference type="PROSITE" id="PS51007"/>
    </source>
</evidence>
<evidence type="ECO:0000256" key="8">
    <source>
        <dbReference type="ARBA" id="ARBA00022792"/>
    </source>
</evidence>
<dbReference type="InterPro" id="IPR002326">
    <property type="entry name" value="Cyt_c1"/>
</dbReference>
<dbReference type="SUPFAM" id="SSF46626">
    <property type="entry name" value="Cytochrome c"/>
    <property type="match status" value="1"/>
</dbReference>
<dbReference type="InterPro" id="IPR021157">
    <property type="entry name" value="Cyt_c1_TM_anchor_C"/>
</dbReference>
<feature type="domain" description="Cytochrome c" evidence="15">
    <location>
        <begin position="56"/>
        <end position="208"/>
    </location>
</feature>
<name>A0A0L0FM13_9EUKA</name>
<evidence type="ECO:0000256" key="3">
    <source>
        <dbReference type="ARBA" id="ARBA00022448"/>
    </source>
</evidence>
<dbReference type="PANTHER" id="PTHR10266">
    <property type="entry name" value="CYTOCHROME C1"/>
    <property type="match status" value="1"/>
</dbReference>
<keyword evidence="3" id="KW-0813">Transport</keyword>
<dbReference type="PROSITE" id="PS51007">
    <property type="entry name" value="CYTC"/>
    <property type="match status" value="1"/>
</dbReference>
<organism evidence="16 17">
    <name type="scientific">Sphaeroforma arctica JP610</name>
    <dbReference type="NCBI Taxonomy" id="667725"/>
    <lineage>
        <taxon>Eukaryota</taxon>
        <taxon>Ichthyosporea</taxon>
        <taxon>Ichthyophonida</taxon>
        <taxon>Sphaeroforma</taxon>
    </lineage>
</organism>
<dbReference type="PRINTS" id="PR00603">
    <property type="entry name" value="CYTOCHROMEC1"/>
</dbReference>
<evidence type="ECO:0000256" key="10">
    <source>
        <dbReference type="ARBA" id="ARBA00022989"/>
    </source>
</evidence>
<comment type="subcellular location">
    <subcellularLocation>
        <location evidence="1">Mitochondrion inner membrane</location>
    </subcellularLocation>
</comment>
<evidence type="ECO:0000256" key="13">
    <source>
        <dbReference type="ARBA" id="ARBA00023136"/>
    </source>
</evidence>
<dbReference type="GO" id="GO:0006122">
    <property type="term" value="P:mitochondrial electron transport, ubiquinol to cytochrome c"/>
    <property type="evidence" value="ECO:0007669"/>
    <property type="project" value="TreeGrafter"/>
</dbReference>
<keyword evidence="7 14" id="KW-0479">Metal-binding</keyword>
<protein>
    <submittedName>
        <fullName evidence="16">Cytochrome c1, heme protein, mitochondrial</fullName>
    </submittedName>
</protein>
<evidence type="ECO:0000256" key="2">
    <source>
        <dbReference type="ARBA" id="ARBA00006488"/>
    </source>
</evidence>
<dbReference type="FunFam" id="1.20.5.100:FF:000003">
    <property type="entry name" value="Cytochrome c1, heme protein, mitochondrial"/>
    <property type="match status" value="1"/>
</dbReference>
<reference evidence="16 17" key="1">
    <citation type="submission" date="2011-02" db="EMBL/GenBank/DDBJ databases">
        <title>The Genome Sequence of Sphaeroforma arctica JP610.</title>
        <authorList>
            <consortium name="The Broad Institute Genome Sequencing Platform"/>
            <person name="Russ C."/>
            <person name="Cuomo C."/>
            <person name="Young S.K."/>
            <person name="Zeng Q."/>
            <person name="Gargeya S."/>
            <person name="Alvarado L."/>
            <person name="Berlin A."/>
            <person name="Chapman S.B."/>
            <person name="Chen Z."/>
            <person name="Freedman E."/>
            <person name="Gellesch M."/>
            <person name="Goldberg J."/>
            <person name="Griggs A."/>
            <person name="Gujja S."/>
            <person name="Heilman E."/>
            <person name="Heiman D."/>
            <person name="Howarth C."/>
            <person name="Mehta T."/>
            <person name="Neiman D."/>
            <person name="Pearson M."/>
            <person name="Roberts A."/>
            <person name="Saif S."/>
            <person name="Shea T."/>
            <person name="Shenoy N."/>
            <person name="Sisk P."/>
            <person name="Stolte C."/>
            <person name="Sykes S."/>
            <person name="White J."/>
            <person name="Yandava C."/>
            <person name="Burger G."/>
            <person name="Gray M.W."/>
            <person name="Holland P.W.H."/>
            <person name="King N."/>
            <person name="Lang F.B.F."/>
            <person name="Roger A.J."/>
            <person name="Ruiz-Trillo I."/>
            <person name="Haas B."/>
            <person name="Nusbaum C."/>
            <person name="Birren B."/>
        </authorList>
    </citation>
    <scope>NUCLEOTIDE SEQUENCE [LARGE SCALE GENOMIC DNA]</scope>
    <source>
        <strain evidence="16 17">JP610</strain>
    </source>
</reference>
<keyword evidence="5" id="KW-0679">Respiratory chain</keyword>
<comment type="cofactor">
    <cofactor evidence="14">
        <name>heme c</name>
        <dbReference type="ChEBI" id="CHEBI:61717"/>
    </cofactor>
    <text evidence="14">Binds 1 heme c group covalently per subunit.</text>
</comment>
<gene>
    <name evidence="16" type="ORF">SARC_10472</name>
</gene>
<dbReference type="InterPro" id="IPR036909">
    <property type="entry name" value="Cyt_c-like_dom_sf"/>
</dbReference>
<evidence type="ECO:0000256" key="6">
    <source>
        <dbReference type="ARBA" id="ARBA00022692"/>
    </source>
</evidence>
<dbReference type="Proteomes" id="UP000054560">
    <property type="component" value="Unassembled WGS sequence"/>
</dbReference>
<sequence>MLRAASLLRSRAPAIGITAASAILLGTGTVLASDDGLHPAQYPWSHNGLLQSLDHASMRRGFQVYQEVCSACHSLRRICYRNLVGNTHTVNEAKELAEDIEVVDGPDDEGNMFTRPGKLADHMPSPYPNDEAARFANGGALPPDLSLIVKARHGREDYLFALLTGFHEPPAGVNIREGLHFNPYFPGLAIGMARPIYDGMVEYEDGTPATTSQMAKDVITFLTWCAEPEHDERKRMGMKCMSILGMAALVAWYMKRNKWIVIKSRKISYVK</sequence>
<comment type="similarity">
    <text evidence="2">Belongs to the cytochrome c family.</text>
</comment>
<dbReference type="GO" id="GO:0009055">
    <property type="term" value="F:electron transfer activity"/>
    <property type="evidence" value="ECO:0007669"/>
    <property type="project" value="InterPro"/>
</dbReference>
<keyword evidence="4 14" id="KW-0349">Heme</keyword>
<evidence type="ECO:0000313" key="17">
    <source>
        <dbReference type="Proteomes" id="UP000054560"/>
    </source>
</evidence>
<dbReference type="EMBL" id="KQ242858">
    <property type="protein sequence ID" value="KNC77058.1"/>
    <property type="molecule type" value="Genomic_DNA"/>
</dbReference>
<dbReference type="Gene3D" id="1.10.760.10">
    <property type="entry name" value="Cytochrome c-like domain"/>
    <property type="match status" value="1"/>
</dbReference>
<accession>A0A0L0FM13</accession>
<evidence type="ECO:0000256" key="9">
    <source>
        <dbReference type="ARBA" id="ARBA00022982"/>
    </source>
</evidence>
<keyword evidence="17" id="KW-1185">Reference proteome</keyword>
<evidence type="ECO:0000256" key="12">
    <source>
        <dbReference type="ARBA" id="ARBA00023128"/>
    </source>
</evidence>
<dbReference type="GO" id="GO:0046872">
    <property type="term" value="F:metal ion binding"/>
    <property type="evidence" value="ECO:0007669"/>
    <property type="project" value="UniProtKB-KW"/>
</dbReference>
<dbReference type="STRING" id="667725.A0A0L0FM13"/>
<keyword evidence="12" id="KW-0496">Mitochondrion</keyword>
<evidence type="ECO:0000256" key="5">
    <source>
        <dbReference type="ARBA" id="ARBA00022660"/>
    </source>
</evidence>
<feature type="binding site" description="covalent" evidence="14">
    <location>
        <position position="72"/>
    </location>
    <ligand>
        <name>heme c</name>
        <dbReference type="ChEBI" id="CHEBI:61717"/>
    </ligand>
</feature>
<dbReference type="GO" id="GO:0020037">
    <property type="term" value="F:heme binding"/>
    <property type="evidence" value="ECO:0007669"/>
    <property type="project" value="InterPro"/>
</dbReference>
<dbReference type="FunFam" id="1.10.760.10:FF:000002">
    <property type="entry name" value="Cytochrome c1, heme protein"/>
    <property type="match status" value="1"/>
</dbReference>
<dbReference type="Gene3D" id="1.20.5.100">
    <property type="entry name" value="Cytochrome c1, transmembrane anchor, C-terminal"/>
    <property type="match status" value="1"/>
</dbReference>
<dbReference type="GeneID" id="25910976"/>
<dbReference type="AlphaFoldDB" id="A0A0L0FM13"/>
<dbReference type="SUPFAM" id="SSF81496">
    <property type="entry name" value="Cytochrome c1 subunit of cytochrome bc1 complex (Ubiquinol-cytochrome c reductase), transmembrane anchor"/>
    <property type="match status" value="1"/>
</dbReference>
<keyword evidence="10" id="KW-1133">Transmembrane helix</keyword>
<evidence type="ECO:0000256" key="7">
    <source>
        <dbReference type="ARBA" id="ARBA00022723"/>
    </source>
</evidence>
<dbReference type="RefSeq" id="XP_014150960.1">
    <property type="nucleotide sequence ID" value="XM_014295485.1"/>
</dbReference>
<keyword evidence="9" id="KW-0249">Electron transport</keyword>
<evidence type="ECO:0000256" key="1">
    <source>
        <dbReference type="ARBA" id="ARBA00004273"/>
    </source>
</evidence>
<evidence type="ECO:0000256" key="14">
    <source>
        <dbReference type="PIRSR" id="PIRSR602326-1"/>
    </source>
</evidence>
<feature type="binding site" description="covalent" evidence="14">
    <location>
        <position position="73"/>
    </location>
    <ligand>
        <name>heme c</name>
        <dbReference type="ChEBI" id="CHEBI:61717"/>
    </ligand>
</feature>
<feature type="binding site" description="covalent" evidence="14">
    <location>
        <position position="69"/>
    </location>
    <ligand>
        <name>heme c</name>
        <dbReference type="ChEBI" id="CHEBI:61717"/>
    </ligand>
</feature>
<keyword evidence="8" id="KW-0999">Mitochondrion inner membrane</keyword>
<dbReference type="PANTHER" id="PTHR10266:SF3">
    <property type="entry name" value="CYTOCHROME C1, HEME PROTEIN, MITOCHONDRIAL"/>
    <property type="match status" value="1"/>
</dbReference>
<evidence type="ECO:0000256" key="11">
    <source>
        <dbReference type="ARBA" id="ARBA00023004"/>
    </source>
</evidence>
<evidence type="ECO:0000256" key="4">
    <source>
        <dbReference type="ARBA" id="ARBA00022617"/>
    </source>
</evidence>
<evidence type="ECO:0000313" key="16">
    <source>
        <dbReference type="EMBL" id="KNC77058.1"/>
    </source>
</evidence>
<dbReference type="Pfam" id="PF02167">
    <property type="entry name" value="Cytochrom_C1"/>
    <property type="match status" value="1"/>
</dbReference>
<keyword evidence="13" id="KW-0472">Membrane</keyword>
<proteinExistence type="inferred from homology"/>
<dbReference type="eggNOG" id="KOG3052">
    <property type="taxonomic scope" value="Eukaryota"/>
</dbReference>